<evidence type="ECO:0000256" key="1">
    <source>
        <dbReference type="SAM" id="Phobius"/>
    </source>
</evidence>
<dbReference type="AlphaFoldDB" id="A0A1B1Y4A6"/>
<evidence type="ECO:0000313" key="2">
    <source>
        <dbReference type="EMBL" id="ANW95583.1"/>
    </source>
</evidence>
<accession>A0A1B1Y4A6</accession>
<protein>
    <submittedName>
        <fullName evidence="2">Uncharacterized protein</fullName>
    </submittedName>
</protein>
<keyword evidence="1" id="KW-0472">Membrane</keyword>
<proteinExistence type="predicted"/>
<reference evidence="2 3" key="1">
    <citation type="submission" date="2016-02" db="EMBL/GenBank/DDBJ databases">
        <authorList>
            <person name="Wen L."/>
            <person name="He K."/>
            <person name="Yang H."/>
        </authorList>
    </citation>
    <scope>NUCLEOTIDE SEQUENCE [LARGE SCALE GENOMIC DNA]</scope>
    <source>
        <strain evidence="2 3">CZ1127</strain>
    </source>
</reference>
<dbReference type="KEGG" id="wfu:AXE80_04515"/>
<name>A0A1B1Y4A6_9FLAO</name>
<feature type="transmembrane region" description="Helical" evidence="1">
    <location>
        <begin position="41"/>
        <end position="59"/>
    </location>
</feature>
<keyword evidence="1" id="KW-1133">Transmembrane helix</keyword>
<feature type="transmembrane region" description="Helical" evidence="1">
    <location>
        <begin position="80"/>
        <end position="100"/>
    </location>
</feature>
<evidence type="ECO:0000313" key="3">
    <source>
        <dbReference type="Proteomes" id="UP000092967"/>
    </source>
</evidence>
<keyword evidence="1" id="KW-0812">Transmembrane</keyword>
<gene>
    <name evidence="2" type="ORF">AXE80_04515</name>
</gene>
<keyword evidence="3" id="KW-1185">Reference proteome</keyword>
<feature type="transmembrane region" description="Helical" evidence="1">
    <location>
        <begin position="112"/>
        <end position="130"/>
    </location>
</feature>
<dbReference type="EMBL" id="CP014224">
    <property type="protein sequence ID" value="ANW95583.1"/>
    <property type="molecule type" value="Genomic_DNA"/>
</dbReference>
<organism evidence="2 3">
    <name type="scientific">Wenyingzhuangia fucanilytica</name>
    <dbReference type="NCBI Taxonomy" id="1790137"/>
    <lineage>
        <taxon>Bacteria</taxon>
        <taxon>Pseudomonadati</taxon>
        <taxon>Bacteroidota</taxon>
        <taxon>Flavobacteriia</taxon>
        <taxon>Flavobacteriales</taxon>
        <taxon>Flavobacteriaceae</taxon>
        <taxon>Wenyingzhuangia</taxon>
    </lineage>
</organism>
<dbReference type="RefSeq" id="WP_068824852.1">
    <property type="nucleotide sequence ID" value="NZ_CP014224.1"/>
</dbReference>
<sequence>MKKAKKKYLQRRLIFRLRILTFIFLGMSAIGFYDIYAWELPIYICILYFLGGMLLGFFIGRMHRIVWNEEVGQAVSKMDIFGILILIFYVLIIVFKKQFFSHWLAGHQLSTYVMWFSSGIIVGRMITLRIKIKKVLKNQGIFF</sequence>
<dbReference type="Proteomes" id="UP000092967">
    <property type="component" value="Chromosome"/>
</dbReference>
<feature type="transmembrane region" description="Helical" evidence="1">
    <location>
        <begin position="15"/>
        <end position="35"/>
    </location>
</feature>